<organism evidence="1 2">
    <name type="scientific">Morella rubra</name>
    <name type="common">Chinese bayberry</name>
    <dbReference type="NCBI Taxonomy" id="262757"/>
    <lineage>
        <taxon>Eukaryota</taxon>
        <taxon>Viridiplantae</taxon>
        <taxon>Streptophyta</taxon>
        <taxon>Embryophyta</taxon>
        <taxon>Tracheophyta</taxon>
        <taxon>Spermatophyta</taxon>
        <taxon>Magnoliopsida</taxon>
        <taxon>eudicotyledons</taxon>
        <taxon>Gunneridae</taxon>
        <taxon>Pentapetalae</taxon>
        <taxon>rosids</taxon>
        <taxon>fabids</taxon>
        <taxon>Fagales</taxon>
        <taxon>Myricaceae</taxon>
        <taxon>Morella</taxon>
    </lineage>
</organism>
<name>A0A6A1WCA9_9ROSI</name>
<proteinExistence type="predicted"/>
<evidence type="ECO:0000313" key="1">
    <source>
        <dbReference type="EMBL" id="KAB1222875.1"/>
    </source>
</evidence>
<comment type="caution">
    <text evidence="1">The sequence shown here is derived from an EMBL/GenBank/DDBJ whole genome shotgun (WGS) entry which is preliminary data.</text>
</comment>
<dbReference type="Proteomes" id="UP000516437">
    <property type="component" value="Chromosome 2"/>
</dbReference>
<gene>
    <name evidence="1" type="ORF">CJ030_MR2G013635</name>
</gene>
<evidence type="ECO:0000313" key="2">
    <source>
        <dbReference type="Proteomes" id="UP000516437"/>
    </source>
</evidence>
<keyword evidence="2" id="KW-1185">Reference proteome</keyword>
<protein>
    <submittedName>
        <fullName evidence="1">Uncharacterized protein</fullName>
    </submittedName>
</protein>
<sequence length="105" mass="12175">MEDGLREVHTSSKEGNARAKYLIALAYHYQGGDARRTVITIMAELREQLTAEQMGVIHAAIIDWTTTRWGRTELHRYRLKERLGCPEEDTYYIPEETDQLASFTE</sequence>
<accession>A0A6A1WCA9</accession>
<dbReference type="AlphaFoldDB" id="A0A6A1WCA9"/>
<dbReference type="EMBL" id="RXIC02000020">
    <property type="protein sequence ID" value="KAB1222875.1"/>
    <property type="molecule type" value="Genomic_DNA"/>
</dbReference>
<reference evidence="1 2" key="1">
    <citation type="journal article" date="2019" name="Plant Biotechnol. J.">
        <title>The red bayberry genome and genetic basis of sex determination.</title>
        <authorList>
            <person name="Jia H.M."/>
            <person name="Jia H.J."/>
            <person name="Cai Q.L."/>
            <person name="Wang Y."/>
            <person name="Zhao H.B."/>
            <person name="Yang W.F."/>
            <person name="Wang G.Y."/>
            <person name="Li Y.H."/>
            <person name="Zhan D.L."/>
            <person name="Shen Y.T."/>
            <person name="Niu Q.F."/>
            <person name="Chang L."/>
            <person name="Qiu J."/>
            <person name="Zhao L."/>
            <person name="Xie H.B."/>
            <person name="Fu W.Y."/>
            <person name="Jin J."/>
            <person name="Li X.W."/>
            <person name="Jiao Y."/>
            <person name="Zhou C.C."/>
            <person name="Tu T."/>
            <person name="Chai C.Y."/>
            <person name="Gao J.L."/>
            <person name="Fan L.J."/>
            <person name="van de Weg E."/>
            <person name="Wang J.Y."/>
            <person name="Gao Z.S."/>
        </authorList>
    </citation>
    <scope>NUCLEOTIDE SEQUENCE [LARGE SCALE GENOMIC DNA]</scope>
    <source>
        <tissue evidence="1">Leaves</tissue>
    </source>
</reference>